<dbReference type="PANTHER" id="PTHR32060">
    <property type="entry name" value="TAIL-SPECIFIC PROTEASE"/>
    <property type="match status" value="1"/>
</dbReference>
<feature type="domain" description="Tail specific protease" evidence="2">
    <location>
        <begin position="209"/>
        <end position="413"/>
    </location>
</feature>
<dbReference type="GO" id="GO:0008236">
    <property type="term" value="F:serine-type peptidase activity"/>
    <property type="evidence" value="ECO:0007669"/>
    <property type="project" value="InterPro"/>
</dbReference>
<dbReference type="AlphaFoldDB" id="A0A1T5F0C2"/>
<dbReference type="Pfam" id="PF03572">
    <property type="entry name" value="Peptidase_S41"/>
    <property type="match status" value="1"/>
</dbReference>
<feature type="compositionally biased region" description="Low complexity" evidence="1">
    <location>
        <begin position="453"/>
        <end position="465"/>
    </location>
</feature>
<evidence type="ECO:0000259" key="2">
    <source>
        <dbReference type="SMART" id="SM00245"/>
    </source>
</evidence>
<dbReference type="CDD" id="cd07561">
    <property type="entry name" value="Peptidase_S41_CPP_like"/>
    <property type="match status" value="1"/>
</dbReference>
<proteinExistence type="predicted"/>
<evidence type="ECO:0000313" key="4">
    <source>
        <dbReference type="Proteomes" id="UP000190044"/>
    </source>
</evidence>
<dbReference type="InterPro" id="IPR036034">
    <property type="entry name" value="PDZ_sf"/>
</dbReference>
<dbReference type="Gene3D" id="3.90.226.10">
    <property type="entry name" value="2-enoyl-CoA Hydratase, Chain A, domain 1"/>
    <property type="match status" value="1"/>
</dbReference>
<sequence>MNGSGKSVAAVTIAALMLASCGGGGGGGSSAPPVTVTPTPSPTPTPTPTAGCSLSSRQAFAKAVIDEWYLFPSDVAGNVNPASYGDVQTYIDALLAPARAQGKDRYFTYITSIAEEDAYYASGSSAGFGVRLAYNPFTQRIVIAEAYEGAPALAAGIDRGAEISAIGTNSSNLRTTASIVAAEGTAGLINALGPDEAGVTRVLRITDASGTRNVTVTKAEYDIDPVSDRYGAKIITEGGRRYGYLNLRTFITSANAQLRAAFQNFRDQGVTDIIIDLRYNGGGLVSVAELFGDLLGRNRNASDLFDEIKFRPEKSAENSQHFFTAQPQSIAPTRLAFIGTGSTASASELVINSMLPYLGPNMTLVGSDTYGKPVGQIALDKASCDDRMRVIAFALTNADGQGNYYNGLASKIPNSCAADDDLGFPLGDPREASVRAAIDFLSGQSCTARIADTRSASASRMTASPAPGPEMLVPAKPTTAQRELPGLF</sequence>
<evidence type="ECO:0000256" key="1">
    <source>
        <dbReference type="SAM" id="MobiDB-lite"/>
    </source>
</evidence>
<reference evidence="4" key="1">
    <citation type="submission" date="2017-02" db="EMBL/GenBank/DDBJ databases">
        <authorList>
            <person name="Varghese N."/>
            <person name="Submissions S."/>
        </authorList>
    </citation>
    <scope>NUCLEOTIDE SEQUENCE [LARGE SCALE GENOMIC DNA]</scope>
    <source>
        <strain evidence="4">R11H</strain>
    </source>
</reference>
<dbReference type="SUPFAM" id="SSF52096">
    <property type="entry name" value="ClpP/crotonase"/>
    <property type="match status" value="1"/>
</dbReference>
<dbReference type="GO" id="GO:0030288">
    <property type="term" value="C:outer membrane-bounded periplasmic space"/>
    <property type="evidence" value="ECO:0007669"/>
    <property type="project" value="TreeGrafter"/>
</dbReference>
<dbReference type="RefSeq" id="WP_079639722.1">
    <property type="nucleotide sequence ID" value="NZ_FUYP01000027.1"/>
</dbReference>
<feature type="region of interest" description="Disordered" evidence="1">
    <location>
        <begin position="452"/>
        <end position="488"/>
    </location>
</feature>
<dbReference type="EMBL" id="FUYP01000027">
    <property type="protein sequence ID" value="SKB89613.1"/>
    <property type="molecule type" value="Genomic_DNA"/>
</dbReference>
<evidence type="ECO:0000313" key="3">
    <source>
        <dbReference type="EMBL" id="SKB89613.1"/>
    </source>
</evidence>
<dbReference type="InterPro" id="IPR029045">
    <property type="entry name" value="ClpP/crotonase-like_dom_sf"/>
</dbReference>
<gene>
    <name evidence="3" type="ORF">SAMN06295937_10274</name>
</gene>
<dbReference type="OrthoDB" id="7168509at2"/>
<dbReference type="SMART" id="SM00245">
    <property type="entry name" value="TSPc"/>
    <property type="match status" value="1"/>
</dbReference>
<dbReference type="Proteomes" id="UP000190044">
    <property type="component" value="Unassembled WGS sequence"/>
</dbReference>
<protein>
    <submittedName>
        <fullName evidence="3">Peptidase family S41</fullName>
    </submittedName>
</protein>
<accession>A0A1T5F0C2</accession>
<dbReference type="GO" id="GO:0004175">
    <property type="term" value="F:endopeptidase activity"/>
    <property type="evidence" value="ECO:0007669"/>
    <property type="project" value="TreeGrafter"/>
</dbReference>
<dbReference type="GO" id="GO:0007165">
    <property type="term" value="P:signal transduction"/>
    <property type="evidence" value="ECO:0007669"/>
    <property type="project" value="TreeGrafter"/>
</dbReference>
<dbReference type="PANTHER" id="PTHR32060:SF30">
    <property type="entry name" value="CARBOXY-TERMINAL PROCESSING PROTEASE CTPA"/>
    <property type="match status" value="1"/>
</dbReference>
<keyword evidence="4" id="KW-1185">Reference proteome</keyword>
<dbReference type="GO" id="GO:0006508">
    <property type="term" value="P:proteolysis"/>
    <property type="evidence" value="ECO:0007669"/>
    <property type="project" value="InterPro"/>
</dbReference>
<dbReference type="PROSITE" id="PS51257">
    <property type="entry name" value="PROKAR_LIPOPROTEIN"/>
    <property type="match status" value="1"/>
</dbReference>
<organism evidence="3 4">
    <name type="scientific">Sphingopyxis flava</name>
    <dbReference type="NCBI Taxonomy" id="1507287"/>
    <lineage>
        <taxon>Bacteria</taxon>
        <taxon>Pseudomonadati</taxon>
        <taxon>Pseudomonadota</taxon>
        <taxon>Alphaproteobacteria</taxon>
        <taxon>Sphingomonadales</taxon>
        <taxon>Sphingomonadaceae</taxon>
        <taxon>Sphingopyxis</taxon>
    </lineage>
</organism>
<dbReference type="Gene3D" id="2.30.42.10">
    <property type="match status" value="1"/>
</dbReference>
<name>A0A1T5F0C2_9SPHN</name>
<feature type="region of interest" description="Disordered" evidence="1">
    <location>
        <begin position="28"/>
        <end position="49"/>
    </location>
</feature>
<dbReference type="InterPro" id="IPR005151">
    <property type="entry name" value="Tail-specific_protease"/>
</dbReference>
<dbReference type="Gene3D" id="3.30.750.170">
    <property type="match status" value="1"/>
</dbReference>